<dbReference type="EMBL" id="CP053435">
    <property type="protein sequence ID" value="QJW92296.1"/>
    <property type="molecule type" value="Genomic_DNA"/>
</dbReference>
<evidence type="ECO:0000313" key="2">
    <source>
        <dbReference type="EMBL" id="QJW92296.1"/>
    </source>
</evidence>
<gene>
    <name evidence="2" type="ORF">HNV11_09810</name>
</gene>
<organism evidence="2 3">
    <name type="scientific">Spirosoma taeanense</name>
    <dbReference type="NCBI Taxonomy" id="2735870"/>
    <lineage>
        <taxon>Bacteria</taxon>
        <taxon>Pseudomonadati</taxon>
        <taxon>Bacteroidota</taxon>
        <taxon>Cytophagia</taxon>
        <taxon>Cytophagales</taxon>
        <taxon>Cytophagaceae</taxon>
        <taxon>Spirosoma</taxon>
    </lineage>
</organism>
<dbReference type="KEGG" id="stae:HNV11_09810"/>
<accession>A0A6M5YG76</accession>
<proteinExistence type="predicted"/>
<name>A0A6M5YG76_9BACT</name>
<reference evidence="2 3" key="1">
    <citation type="submission" date="2020-05" db="EMBL/GenBank/DDBJ databases">
        <title>Genome sequencing of Spirosoma sp. TS118.</title>
        <authorList>
            <person name="Lee J.-H."/>
            <person name="Jeong S."/>
            <person name="Zhao L."/>
            <person name="Jung J.-H."/>
            <person name="Kim M.-K."/>
            <person name="Lim S."/>
        </authorList>
    </citation>
    <scope>NUCLEOTIDE SEQUENCE [LARGE SCALE GENOMIC DNA]</scope>
    <source>
        <strain evidence="2 3">TS118</strain>
    </source>
</reference>
<feature type="coiled-coil region" evidence="1">
    <location>
        <begin position="386"/>
        <end position="413"/>
    </location>
</feature>
<sequence>MLITGNDNTYAGFQSGEVLSSGSFNTFYGSRAGANVVSGSQNTFIGYETGAVSTGDANTFLGFGAGRSNTSGEFNTFIGTQAGASNTTGSSNFIMGTNSGRNNTTGYGNFFLGDNAGFYNTNGSFNVYLGANAGNGIGVNGQNNTAIGFDAGRANNGGQTNTFVGFRADAGATNLVNAAAIGADAKVTISNALVLGNNVNVGIGNTAPKAKLEITTGTGGSSGLRFTNLTAANTATGSASKFLTVDNAGNVILSTYSASAREAAVESLWKKTETGVLQTAQTGAVVIGKDLRSTPAGYQLYVADGILTEKVKVAVKNSADWSDYVFADNYKLRPLSEVERFVKENKHLPGVPSANDVVEQGIDVGKMDAKLLEKVEELTLYMIQLKKDSDRRINRLENENRRLKQMIRANSQR</sequence>
<dbReference type="AlphaFoldDB" id="A0A6M5YG76"/>
<keyword evidence="1" id="KW-0175">Coiled coil</keyword>
<keyword evidence="3" id="KW-1185">Reference proteome</keyword>
<dbReference type="Proteomes" id="UP000502756">
    <property type="component" value="Chromosome"/>
</dbReference>
<evidence type="ECO:0000256" key="1">
    <source>
        <dbReference type="SAM" id="Coils"/>
    </source>
</evidence>
<evidence type="ECO:0000313" key="3">
    <source>
        <dbReference type="Proteomes" id="UP000502756"/>
    </source>
</evidence>
<protein>
    <submittedName>
        <fullName evidence="2">BZIP transcription factor</fullName>
    </submittedName>
</protein>